<evidence type="ECO:0000259" key="2">
    <source>
        <dbReference type="Pfam" id="PF23584"/>
    </source>
</evidence>
<dbReference type="GeneID" id="70240198"/>
<evidence type="ECO:0000313" key="3">
    <source>
        <dbReference type="EMBL" id="KAH8705985.1"/>
    </source>
</evidence>
<protein>
    <recommendedName>
        <fullName evidence="2">DUF7136 domain-containing protein</fullName>
    </recommendedName>
</protein>
<sequence length="274" mass="28540">MRAFNHVCPLAWAALMVGLMTAMGDATATASPGIFEVDALFPRNETYTPQALMPIVFALQNPALASPLVASMSWELWEGNNYTSPGSVTDGGFEFATLDFSSNDPFLVTRIVNTLAYPDGFWTLSWSLEIYNCSQSEHSTQSITVSNATVFTISRSGRAPDLVAATSADMCGTADGYAFNVTSFGDTCGVLGSSPTTNSCAATIDPAAASSIYAAATASACSPLYRPQNPNITCPTSTSKSSASSADAAGRSRMAAASTLFTLLATLTALIHLG</sequence>
<gene>
    <name evidence="3" type="ORF">BGW36DRAFT_20912</name>
</gene>
<evidence type="ECO:0000256" key="1">
    <source>
        <dbReference type="SAM" id="SignalP"/>
    </source>
</evidence>
<dbReference type="EMBL" id="JAJTJA010000001">
    <property type="protein sequence ID" value="KAH8705985.1"/>
    <property type="molecule type" value="Genomic_DNA"/>
</dbReference>
<dbReference type="Pfam" id="PF23584">
    <property type="entry name" value="DUF7136"/>
    <property type="match status" value="1"/>
</dbReference>
<comment type="caution">
    <text evidence="3">The sequence shown here is derived from an EMBL/GenBank/DDBJ whole genome shotgun (WGS) entry which is preliminary data.</text>
</comment>
<proteinExistence type="predicted"/>
<accession>A0AAD4Q1T5</accession>
<feature type="domain" description="DUF7136" evidence="2">
    <location>
        <begin position="31"/>
        <end position="231"/>
    </location>
</feature>
<keyword evidence="1" id="KW-0732">Signal</keyword>
<keyword evidence="4" id="KW-1185">Reference proteome</keyword>
<dbReference type="AlphaFoldDB" id="A0AAD4Q1T5"/>
<reference evidence="3" key="1">
    <citation type="submission" date="2021-12" db="EMBL/GenBank/DDBJ databases">
        <title>Convergent genome expansion in fungi linked to evolution of root-endophyte symbiosis.</title>
        <authorList>
            <consortium name="DOE Joint Genome Institute"/>
            <person name="Ke Y.-H."/>
            <person name="Bonito G."/>
            <person name="Liao H.-L."/>
            <person name="Looney B."/>
            <person name="Rojas-Flechas A."/>
            <person name="Nash J."/>
            <person name="Hameed K."/>
            <person name="Schadt C."/>
            <person name="Martin F."/>
            <person name="Crous P.W."/>
            <person name="Miettinen O."/>
            <person name="Magnuson J.K."/>
            <person name="Labbe J."/>
            <person name="Jacobson D."/>
            <person name="Doktycz M.J."/>
            <person name="Veneault-Fourrey C."/>
            <person name="Kuo A."/>
            <person name="Mondo S."/>
            <person name="Calhoun S."/>
            <person name="Riley R."/>
            <person name="Ohm R."/>
            <person name="LaButti K."/>
            <person name="Andreopoulos B."/>
            <person name="Pangilinan J."/>
            <person name="Nolan M."/>
            <person name="Tritt A."/>
            <person name="Clum A."/>
            <person name="Lipzen A."/>
            <person name="Daum C."/>
            <person name="Barry K."/>
            <person name="Grigoriev I.V."/>
            <person name="Vilgalys R."/>
        </authorList>
    </citation>
    <scope>NUCLEOTIDE SEQUENCE</scope>
    <source>
        <strain evidence="3">PMI_201</strain>
    </source>
</reference>
<dbReference type="RefSeq" id="XP_046078606.1">
    <property type="nucleotide sequence ID" value="XM_046209911.1"/>
</dbReference>
<evidence type="ECO:0000313" key="4">
    <source>
        <dbReference type="Proteomes" id="UP001201262"/>
    </source>
</evidence>
<name>A0AAD4Q1T5_9EURO</name>
<dbReference type="Proteomes" id="UP001201262">
    <property type="component" value="Unassembled WGS sequence"/>
</dbReference>
<feature type="signal peptide" evidence="1">
    <location>
        <begin position="1"/>
        <end position="24"/>
    </location>
</feature>
<feature type="chain" id="PRO_5041928350" description="DUF7136 domain-containing protein" evidence="1">
    <location>
        <begin position="25"/>
        <end position="274"/>
    </location>
</feature>
<dbReference type="InterPro" id="IPR055560">
    <property type="entry name" value="DUF7136"/>
</dbReference>
<organism evidence="3 4">
    <name type="scientific">Talaromyces proteolyticus</name>
    <dbReference type="NCBI Taxonomy" id="1131652"/>
    <lineage>
        <taxon>Eukaryota</taxon>
        <taxon>Fungi</taxon>
        <taxon>Dikarya</taxon>
        <taxon>Ascomycota</taxon>
        <taxon>Pezizomycotina</taxon>
        <taxon>Eurotiomycetes</taxon>
        <taxon>Eurotiomycetidae</taxon>
        <taxon>Eurotiales</taxon>
        <taxon>Trichocomaceae</taxon>
        <taxon>Talaromyces</taxon>
        <taxon>Talaromyces sect. Bacilispori</taxon>
    </lineage>
</organism>